<sequence length="246" mass="28229">MYKVQEAAKMAGISVRTLHHYDHIDLLKPSDVGENRYRYYSDEDLKSLQHILLFKELGFPLKKIQEIVSSGFDRDHALTQHAELLQLKKQRIERLLETIEQTRSELQGITVLSHDERFSAFAADTAKMSLERYIKEEPPAQAAEAKDPTADQTGTDDVGETADRIYRSIAGRMHLPPDHPDVQQDVDDYFVLLNRSFDCTPAVFRRLGDLYVNDSRYTASIDRHKEGLAAYLREAMLSYAGRLHYA</sequence>
<dbReference type="InterPro" id="IPR009061">
    <property type="entry name" value="DNA-bd_dom_put_sf"/>
</dbReference>
<name>A0A1Q2L414_9BACL</name>
<organism evidence="8 9">
    <name type="scientific">Planococcus lenghuensis</name>
    <dbReference type="NCBI Taxonomy" id="2213202"/>
    <lineage>
        <taxon>Bacteria</taxon>
        <taxon>Bacillati</taxon>
        <taxon>Bacillota</taxon>
        <taxon>Bacilli</taxon>
        <taxon>Bacillales</taxon>
        <taxon>Caryophanaceae</taxon>
        <taxon>Planococcus</taxon>
    </lineage>
</organism>
<evidence type="ECO:0000313" key="8">
    <source>
        <dbReference type="EMBL" id="AQQ55161.1"/>
    </source>
</evidence>
<dbReference type="AlphaFoldDB" id="A0A1Q2L414"/>
<evidence type="ECO:0000256" key="5">
    <source>
        <dbReference type="SAM" id="Coils"/>
    </source>
</evidence>
<evidence type="ECO:0000256" key="1">
    <source>
        <dbReference type="ARBA" id="ARBA00023015"/>
    </source>
</evidence>
<dbReference type="GO" id="GO:0003677">
    <property type="term" value="F:DNA binding"/>
    <property type="evidence" value="ECO:0007669"/>
    <property type="project" value="UniProtKB-KW"/>
</dbReference>
<evidence type="ECO:0000256" key="4">
    <source>
        <dbReference type="ARBA" id="ARBA00023163"/>
    </source>
</evidence>
<keyword evidence="9" id="KW-1185">Reference proteome</keyword>
<evidence type="ECO:0000256" key="6">
    <source>
        <dbReference type="SAM" id="MobiDB-lite"/>
    </source>
</evidence>
<feature type="region of interest" description="Disordered" evidence="6">
    <location>
        <begin position="139"/>
        <end position="159"/>
    </location>
</feature>
<dbReference type="InterPro" id="IPR012925">
    <property type="entry name" value="TipAS_dom"/>
</dbReference>
<dbReference type="SUPFAM" id="SSF89082">
    <property type="entry name" value="Antibiotic binding domain of TipA-like multidrug resistance regulators"/>
    <property type="match status" value="1"/>
</dbReference>
<feature type="compositionally biased region" description="Basic and acidic residues" evidence="6">
    <location>
        <begin position="139"/>
        <end position="149"/>
    </location>
</feature>
<accession>A0A1Q2L414</accession>
<dbReference type="Pfam" id="PF13411">
    <property type="entry name" value="MerR_1"/>
    <property type="match status" value="1"/>
</dbReference>
<keyword evidence="2" id="KW-0238">DNA-binding</keyword>
<dbReference type="Gene3D" id="1.10.1660.10">
    <property type="match status" value="1"/>
</dbReference>
<keyword evidence="3" id="KW-0010">Activator</keyword>
<dbReference type="OrthoDB" id="9814833at2"/>
<dbReference type="SUPFAM" id="SSF46955">
    <property type="entry name" value="Putative DNA-binding domain"/>
    <property type="match status" value="1"/>
</dbReference>
<feature type="domain" description="HTH merR-type" evidence="7">
    <location>
        <begin position="1"/>
        <end position="70"/>
    </location>
</feature>
<dbReference type="KEGG" id="pmar:B0X71_15575"/>
<feature type="coiled-coil region" evidence="5">
    <location>
        <begin position="82"/>
        <end position="109"/>
    </location>
</feature>
<dbReference type="GO" id="GO:0003700">
    <property type="term" value="F:DNA-binding transcription factor activity"/>
    <property type="evidence" value="ECO:0007669"/>
    <property type="project" value="InterPro"/>
</dbReference>
<proteinExistence type="predicted"/>
<reference evidence="8 9" key="1">
    <citation type="submission" date="2017-02" db="EMBL/GenBank/DDBJ databases">
        <title>The complete genomic sequence of a novel cold adapted crude oil-degrading bacterium Planococcus qaidamina Y42.</title>
        <authorList>
            <person name="Yang R."/>
        </authorList>
    </citation>
    <scope>NUCLEOTIDE SEQUENCE [LARGE SCALE GENOMIC DNA]</scope>
    <source>
        <strain evidence="8 9">Y42</strain>
    </source>
</reference>
<gene>
    <name evidence="8" type="ORF">B0X71_15575</name>
</gene>
<keyword evidence="5" id="KW-0175">Coiled coil</keyword>
<evidence type="ECO:0000256" key="2">
    <source>
        <dbReference type="ARBA" id="ARBA00023125"/>
    </source>
</evidence>
<dbReference type="PRINTS" id="PR00040">
    <property type="entry name" value="HTHMERR"/>
</dbReference>
<dbReference type="Gene3D" id="1.10.490.50">
    <property type="entry name" value="Antibiotic binding domain of TipA-like multidrug resistance regulators"/>
    <property type="match status" value="1"/>
</dbReference>
<dbReference type="SMART" id="SM00422">
    <property type="entry name" value="HTH_MERR"/>
    <property type="match status" value="1"/>
</dbReference>
<protein>
    <recommendedName>
        <fullName evidence="7">HTH merR-type domain-containing protein</fullName>
    </recommendedName>
</protein>
<dbReference type="Pfam" id="PF07739">
    <property type="entry name" value="TipAS"/>
    <property type="match status" value="1"/>
</dbReference>
<keyword evidence="4" id="KW-0804">Transcription</keyword>
<evidence type="ECO:0000256" key="3">
    <source>
        <dbReference type="ARBA" id="ARBA00023159"/>
    </source>
</evidence>
<dbReference type="PROSITE" id="PS50937">
    <property type="entry name" value="HTH_MERR_2"/>
    <property type="match status" value="1"/>
</dbReference>
<dbReference type="EMBL" id="CP019640">
    <property type="protein sequence ID" value="AQQ55161.1"/>
    <property type="molecule type" value="Genomic_DNA"/>
</dbReference>
<dbReference type="InterPro" id="IPR047057">
    <property type="entry name" value="MerR_fam"/>
</dbReference>
<evidence type="ECO:0000259" key="7">
    <source>
        <dbReference type="PROSITE" id="PS50937"/>
    </source>
</evidence>
<evidence type="ECO:0000313" key="9">
    <source>
        <dbReference type="Proteomes" id="UP000188184"/>
    </source>
</evidence>
<dbReference type="PANTHER" id="PTHR30204">
    <property type="entry name" value="REDOX-CYCLING DRUG-SENSING TRANSCRIPTIONAL ACTIVATOR SOXR"/>
    <property type="match status" value="1"/>
</dbReference>
<dbReference type="InterPro" id="IPR036244">
    <property type="entry name" value="TipA-like_antibiotic-bd"/>
</dbReference>
<dbReference type="Proteomes" id="UP000188184">
    <property type="component" value="Chromosome"/>
</dbReference>
<keyword evidence="1" id="KW-0805">Transcription regulation</keyword>
<dbReference type="PANTHER" id="PTHR30204:SF90">
    <property type="entry name" value="HTH-TYPE TRANSCRIPTIONAL ACTIVATOR MTA"/>
    <property type="match status" value="1"/>
</dbReference>
<dbReference type="InterPro" id="IPR000551">
    <property type="entry name" value="MerR-type_HTH_dom"/>
</dbReference>
<dbReference type="CDD" id="cd01106">
    <property type="entry name" value="HTH_TipAL-Mta"/>
    <property type="match status" value="1"/>
</dbReference>